<protein>
    <submittedName>
        <fullName evidence="3">NB-ARC and TPR domain protein</fullName>
    </submittedName>
</protein>
<dbReference type="AlphaFoldDB" id="G3JMQ5"/>
<feature type="domain" description="DUF7779" evidence="2">
    <location>
        <begin position="529"/>
        <end position="618"/>
    </location>
</feature>
<dbReference type="STRING" id="983644.G3JMQ5"/>
<dbReference type="EMBL" id="JH126403">
    <property type="protein sequence ID" value="EGX90881.1"/>
    <property type="molecule type" value="Genomic_DNA"/>
</dbReference>
<dbReference type="Pfam" id="PF25000">
    <property type="entry name" value="DUF7779"/>
    <property type="match status" value="1"/>
</dbReference>
<dbReference type="GO" id="GO:0043531">
    <property type="term" value="F:ADP binding"/>
    <property type="evidence" value="ECO:0007669"/>
    <property type="project" value="InterPro"/>
</dbReference>
<dbReference type="Gene3D" id="1.25.40.10">
    <property type="entry name" value="Tetratricopeptide repeat domain"/>
    <property type="match status" value="1"/>
</dbReference>
<dbReference type="RefSeq" id="XP_006672502.1">
    <property type="nucleotide sequence ID" value="XM_006672439.1"/>
</dbReference>
<dbReference type="InterPro" id="IPR027417">
    <property type="entry name" value="P-loop_NTPase"/>
</dbReference>
<dbReference type="SUPFAM" id="SSF52540">
    <property type="entry name" value="P-loop containing nucleoside triphosphate hydrolases"/>
    <property type="match status" value="1"/>
</dbReference>
<evidence type="ECO:0000313" key="4">
    <source>
        <dbReference type="Proteomes" id="UP000001610"/>
    </source>
</evidence>
<dbReference type="PANTHER" id="PTHR35205">
    <property type="entry name" value="NB-ARC AND TPR DOMAIN PROTEIN"/>
    <property type="match status" value="1"/>
</dbReference>
<evidence type="ECO:0000259" key="2">
    <source>
        <dbReference type="Pfam" id="PF25000"/>
    </source>
</evidence>
<dbReference type="Gene3D" id="3.40.50.300">
    <property type="entry name" value="P-loop containing nucleotide triphosphate hydrolases"/>
    <property type="match status" value="1"/>
</dbReference>
<gene>
    <name evidence="3" type="ORF">CCM_07301</name>
</gene>
<dbReference type="InterPro" id="IPR002182">
    <property type="entry name" value="NB-ARC"/>
</dbReference>
<dbReference type="PANTHER" id="PTHR35205:SF1">
    <property type="entry name" value="ZU5 DOMAIN-CONTAINING PROTEIN"/>
    <property type="match status" value="1"/>
</dbReference>
<dbReference type="Pfam" id="PF00931">
    <property type="entry name" value="NB-ARC"/>
    <property type="match status" value="1"/>
</dbReference>
<dbReference type="HOGENOM" id="CLU_000288_125_7_1"/>
<proteinExistence type="predicted"/>
<feature type="domain" description="NB-ARC" evidence="1">
    <location>
        <begin position="313"/>
        <end position="429"/>
    </location>
</feature>
<dbReference type="InterPro" id="IPR056681">
    <property type="entry name" value="DUF7779"/>
</dbReference>
<dbReference type="Proteomes" id="UP000001610">
    <property type="component" value="Unassembled WGS sequence"/>
</dbReference>
<keyword evidence="4" id="KW-1185">Reference proteome</keyword>
<evidence type="ECO:0000259" key="1">
    <source>
        <dbReference type="Pfam" id="PF00931"/>
    </source>
</evidence>
<organism evidence="3 4">
    <name type="scientific">Cordyceps militaris (strain CM01)</name>
    <name type="common">Caterpillar fungus</name>
    <dbReference type="NCBI Taxonomy" id="983644"/>
    <lineage>
        <taxon>Eukaryota</taxon>
        <taxon>Fungi</taxon>
        <taxon>Dikarya</taxon>
        <taxon>Ascomycota</taxon>
        <taxon>Pezizomycotina</taxon>
        <taxon>Sordariomycetes</taxon>
        <taxon>Hypocreomycetidae</taxon>
        <taxon>Hypocreales</taxon>
        <taxon>Cordycipitaceae</taxon>
        <taxon>Cordyceps</taxon>
    </lineage>
</organism>
<evidence type="ECO:0000313" key="3">
    <source>
        <dbReference type="EMBL" id="EGX90881.1"/>
    </source>
</evidence>
<dbReference type="OMA" id="RENINWN"/>
<dbReference type="SUPFAM" id="SSF48452">
    <property type="entry name" value="TPR-like"/>
    <property type="match status" value="1"/>
</dbReference>
<dbReference type="KEGG" id="cmt:CCM_07301"/>
<sequence length="999" mass="112932">MSLGTFIKNPNPPPNLTDQILLRESTYAIATLTSSPSAESFSQQWSTSVASLSSSLERNDALRVSLVKSFEDVQRLFPAMQVSLLSGAAVQELTELAHALDTLHEFMDFVSNQAKPPTDTSIFWGLLPLPFLPQIVSDGIQLSHSEIGVAPRVPRMLRGICQNIDLLYKYRDKELKTLPEIRDSCFRIANVLLHFLVAAINFIREDVDYFANDGNVWEPLQRQFRSCCSEIDGAVSHLEKMCRLSGLDDLSQLQSALATSPPPRQSSDEAACLPCFIYPNSRTPRFFDRTDDIIKIDRYFDNAAQNVSQPFRSLVLHGIGGIGKSSVALRYAESRIRSEELDAMLWISGEKTATIRQSFTDIAMRLKLPGANPKDDDLNRTLVLDWIQNTSCKWLLVFDNVEDVDLLMRYWPAASRGQAVITTRNHSLAFYPCDGGLEIKEWDTDTGSQFLLHLLSTDIGHQLTEDEAHSAQELARSLSGHALAISLMAGLIHRRSWSIKEFVELYKRQPQKVHGIFGNNSINALWDMSFRNLNERSRAILGVLAFLTPDSIPQALFEPKDTSNCPDSLSFCKDSFDFSDEIETLMTLALVKRNKEKRAFSIHRLVQASFRHFMSYEDRQRSFNDATLLVSAAFPRKDAEFAQLYHSWQACSLYLPHVLSLRDCFREEKKSNSKFSALMEYCSLNNACQRFLIETNNYNDLLDLLEINSMVAATIPPQPLSIHVDLEGELASHRGQALVRVGRADEGIPYLQRSYKMFAMDQPRNLREEAWCAENLADGLASTNNFIEAVRFQETARDHWLDWAKDNSEDKTEWPAILKWGMGTNLIWAGQNEQSRSVLVQGLSQLEATKPYNWAMAAYTNYSLGTVNRSDGDFISAERHFTEAYDKWISGNNLLSDPFCGACVYRIGCAALDQGKVETAIKHLREASCITERHMASMPVEHARSLFKLSEAVAKEPGGGEESGRLREDATRLLLSRSPEAKHTDLEKTYDDLVFIWWR</sequence>
<dbReference type="GeneID" id="18169312"/>
<dbReference type="InParanoid" id="G3JMQ5"/>
<dbReference type="VEuPathDB" id="FungiDB:CCM_07301"/>
<reference evidence="3 4" key="1">
    <citation type="journal article" date="2011" name="Genome Biol.">
        <title>Genome sequence of the insect pathogenic fungus Cordyceps militaris, a valued traditional Chinese medicine.</title>
        <authorList>
            <person name="Zheng P."/>
            <person name="Xia Y."/>
            <person name="Xiao G."/>
            <person name="Xiong C."/>
            <person name="Hu X."/>
            <person name="Zhang S."/>
            <person name="Zheng H."/>
            <person name="Huang Y."/>
            <person name="Zhou Y."/>
            <person name="Wang S."/>
            <person name="Zhao G.P."/>
            <person name="Liu X."/>
            <person name="St Leger R.J."/>
            <person name="Wang C."/>
        </authorList>
    </citation>
    <scope>NUCLEOTIDE SEQUENCE [LARGE SCALE GENOMIC DNA]</scope>
    <source>
        <strain evidence="3 4">CM01</strain>
    </source>
</reference>
<dbReference type="InterPro" id="IPR011990">
    <property type="entry name" value="TPR-like_helical_dom_sf"/>
</dbReference>
<name>G3JMQ5_CORMM</name>
<dbReference type="OrthoDB" id="4748888at2759"/>
<dbReference type="eggNOG" id="KOG4658">
    <property type="taxonomic scope" value="Eukaryota"/>
</dbReference>
<accession>G3JMQ5</accession>